<dbReference type="InterPro" id="IPR013584">
    <property type="entry name" value="RAP"/>
</dbReference>
<evidence type="ECO:0000313" key="2">
    <source>
        <dbReference type="EMBL" id="VVC42713.1"/>
    </source>
</evidence>
<dbReference type="Proteomes" id="UP000325440">
    <property type="component" value="Unassembled WGS sequence"/>
</dbReference>
<name>A0A5E4NMI3_9HEMI</name>
<feature type="domain" description="RAP" evidence="1">
    <location>
        <begin position="574"/>
        <end position="631"/>
    </location>
</feature>
<keyword evidence="3" id="KW-1185">Reference proteome</keyword>
<evidence type="ECO:0000313" key="3">
    <source>
        <dbReference type="Proteomes" id="UP000325440"/>
    </source>
</evidence>
<proteinExistence type="predicted"/>
<dbReference type="AlphaFoldDB" id="A0A5E4NMI3"/>
<protein>
    <submittedName>
        <fullName evidence="2">RAP domain</fullName>
    </submittedName>
</protein>
<organism evidence="2 3">
    <name type="scientific">Cinara cedri</name>
    <dbReference type="NCBI Taxonomy" id="506608"/>
    <lineage>
        <taxon>Eukaryota</taxon>
        <taxon>Metazoa</taxon>
        <taxon>Ecdysozoa</taxon>
        <taxon>Arthropoda</taxon>
        <taxon>Hexapoda</taxon>
        <taxon>Insecta</taxon>
        <taxon>Pterygota</taxon>
        <taxon>Neoptera</taxon>
        <taxon>Paraneoptera</taxon>
        <taxon>Hemiptera</taxon>
        <taxon>Sternorrhyncha</taxon>
        <taxon>Aphidomorpha</taxon>
        <taxon>Aphidoidea</taxon>
        <taxon>Aphididae</taxon>
        <taxon>Lachninae</taxon>
        <taxon>Cinara</taxon>
    </lineage>
</organism>
<sequence length="637" mass="74583">MNRALYRLTAFPKRVVAVVRPVARTANSSLSISRPTPFLQQDGLLRRNIIANDPNYRETTIEVRIDWPVVTDERFAALSSQDWSAATVDEVCDNFLLITSYSAPRGLQLQDTVFDELRNRLVTILPDMTDQQLMDMLQLIARWNVKNPYDPIYRKFWSLFDKQCIARYKNWSLNKLLLYMDHWYAMGLIKLSDFVWLSVRKLARKPSRLTPNQLIQMIFYANYARKFSHKLPMYEIEQEVSSYYNDFNIKELSLVALCFFKTEMTIRNQELVKQMYNSVINEITNIEVVQLTTFLKIFIYCTKYSNADSMYKLMDVLVEKVNEVDLICCIHMALLGTKLMIRHEKLLKTISQRIVNEISQARIKDMERLMFALSTLNYNPHTTPCIFESIVKELRNNSRSIDFERHTKSYILVLSNLAVMGIFPYDCISKALKKEMLHKCFGKRLSRFSVPRDIVSLNNSLLIECPDYSGPLLPDVLKVSCNEHLAWHIPISDKFPKQTVSVNNFLKLYREFVQLFKNEAYLHVCYPLPHHPISDILFCVDTEGRPVTIPETMKNKTVFNNFEKPPELGKWFAIMIITRKSVLHDSNKINGPTICKIRQLKKLGYEPILFNFNEFGKEYDIQQLVYEQLKIHAINLN</sequence>
<dbReference type="SMART" id="SM00952">
    <property type="entry name" value="RAP"/>
    <property type="match status" value="1"/>
</dbReference>
<reference evidence="2 3" key="1">
    <citation type="submission" date="2019-08" db="EMBL/GenBank/DDBJ databases">
        <authorList>
            <person name="Alioto T."/>
            <person name="Alioto T."/>
            <person name="Gomez Garrido J."/>
        </authorList>
    </citation>
    <scope>NUCLEOTIDE SEQUENCE [LARGE SCALE GENOMIC DNA]</scope>
</reference>
<dbReference type="OrthoDB" id="10064757at2759"/>
<dbReference type="EMBL" id="CABPRJ010001983">
    <property type="protein sequence ID" value="VVC42713.1"/>
    <property type="molecule type" value="Genomic_DNA"/>
</dbReference>
<gene>
    <name evidence="2" type="ORF">CINCED_3A016067</name>
</gene>
<accession>A0A5E4NMI3</accession>
<evidence type="ECO:0000259" key="1">
    <source>
        <dbReference type="SMART" id="SM00952"/>
    </source>
</evidence>